<evidence type="ECO:0000313" key="2">
    <source>
        <dbReference type="EMBL" id="GAA4385249.1"/>
    </source>
</evidence>
<gene>
    <name evidence="2" type="ORF">GCM10023186_28420</name>
</gene>
<dbReference type="RefSeq" id="WP_345225291.1">
    <property type="nucleotide sequence ID" value="NZ_BAABHA010000010.1"/>
</dbReference>
<sequence>MIRVIVGFLLLVMGCGTEAQQQKTAQPPVLRPSAEEIRVYNDLLNELVEERLYNRYLGAHERRISKAYAAAFYEKTDTTGLQQEIDSLRNNIIQQRTKACIVYLDTVFRPFIEPWKFYESAKVVSMIKWVTTDAQTAVSTLSTGMPGLQSEAFQLRAAQIKPAQAYKKGAIGECFIGKVSVSKLVFNSDYTRCLLAYNFYCGDRCGRGELVSAEKRNGRWVIVQAEECWIA</sequence>
<dbReference type="Proteomes" id="UP001500454">
    <property type="component" value="Unassembled WGS sequence"/>
</dbReference>
<evidence type="ECO:0000313" key="3">
    <source>
        <dbReference type="Proteomes" id="UP001500454"/>
    </source>
</evidence>
<dbReference type="PROSITE" id="PS51257">
    <property type="entry name" value="PROKAR_LIPOPROTEIN"/>
    <property type="match status" value="1"/>
</dbReference>
<keyword evidence="1" id="KW-0732">Signal</keyword>
<reference evidence="3" key="1">
    <citation type="journal article" date="2019" name="Int. J. Syst. Evol. Microbiol.">
        <title>The Global Catalogue of Microorganisms (GCM) 10K type strain sequencing project: providing services to taxonomists for standard genome sequencing and annotation.</title>
        <authorList>
            <consortium name="The Broad Institute Genomics Platform"/>
            <consortium name="The Broad Institute Genome Sequencing Center for Infectious Disease"/>
            <person name="Wu L."/>
            <person name="Ma J."/>
        </authorList>
    </citation>
    <scope>NUCLEOTIDE SEQUENCE [LARGE SCALE GENOMIC DNA]</scope>
    <source>
        <strain evidence="3">JCM 17924</strain>
    </source>
</reference>
<protein>
    <submittedName>
        <fullName evidence="2">Uncharacterized protein</fullName>
    </submittedName>
</protein>
<feature type="signal peptide" evidence="1">
    <location>
        <begin position="1"/>
        <end position="19"/>
    </location>
</feature>
<organism evidence="2 3">
    <name type="scientific">Hymenobacter koreensis</name>
    <dbReference type="NCBI Taxonomy" id="1084523"/>
    <lineage>
        <taxon>Bacteria</taxon>
        <taxon>Pseudomonadati</taxon>
        <taxon>Bacteroidota</taxon>
        <taxon>Cytophagia</taxon>
        <taxon>Cytophagales</taxon>
        <taxon>Hymenobacteraceae</taxon>
        <taxon>Hymenobacter</taxon>
    </lineage>
</organism>
<dbReference type="EMBL" id="BAABHA010000010">
    <property type="protein sequence ID" value="GAA4385249.1"/>
    <property type="molecule type" value="Genomic_DNA"/>
</dbReference>
<comment type="caution">
    <text evidence="2">The sequence shown here is derived from an EMBL/GenBank/DDBJ whole genome shotgun (WGS) entry which is preliminary data.</text>
</comment>
<accession>A0ABP8J546</accession>
<proteinExistence type="predicted"/>
<feature type="chain" id="PRO_5046655949" evidence="1">
    <location>
        <begin position="20"/>
        <end position="231"/>
    </location>
</feature>
<evidence type="ECO:0000256" key="1">
    <source>
        <dbReference type="SAM" id="SignalP"/>
    </source>
</evidence>
<keyword evidence="3" id="KW-1185">Reference proteome</keyword>
<name>A0ABP8J546_9BACT</name>